<reference evidence="2" key="1">
    <citation type="submission" date="2002-06" db="EMBL/GenBank/DDBJ databases">
        <title>Oryza sativa nipponbare(GA3) genomic DNA, chromosome 9, PAC clone:P0556H01.</title>
        <authorList>
            <person name="Sasaki T."/>
            <person name="Matsumoto T."/>
            <person name="Katayose Y."/>
        </authorList>
    </citation>
    <scope>NUCLEOTIDE SEQUENCE</scope>
</reference>
<accession>Q69P99</accession>
<dbReference type="AlphaFoldDB" id="Q69P99"/>
<evidence type="ECO:0000313" key="2">
    <source>
        <dbReference type="EMBL" id="BAD36077.1"/>
    </source>
</evidence>
<protein>
    <submittedName>
        <fullName evidence="3">Uncharacterized protein</fullName>
    </submittedName>
</protein>
<evidence type="ECO:0000256" key="1">
    <source>
        <dbReference type="SAM" id="Phobius"/>
    </source>
</evidence>
<feature type="transmembrane region" description="Helical" evidence="1">
    <location>
        <begin position="38"/>
        <end position="64"/>
    </location>
</feature>
<evidence type="ECO:0000313" key="4">
    <source>
        <dbReference type="Proteomes" id="UP000000763"/>
    </source>
</evidence>
<dbReference type="EMBL" id="AP005570">
    <property type="protein sequence ID" value="BAD36135.1"/>
    <property type="molecule type" value="Genomic_DNA"/>
</dbReference>
<dbReference type="InterPro" id="IPR005213">
    <property type="entry name" value="HGWP_repeat"/>
</dbReference>
<sequence length="135" mass="15254">MAARFCRCCWTPSSSLLADLSAADWFLRIHGYATSSPLIGIIVFTTINIFISFDGFISILVILLSYRLHQLLPMDNFDYDRRTSYMLRGSSTQASRALPLLLLPNSCFDETQRISSDFFHEVQNSSKTCMGRGIP</sequence>
<reference evidence="3" key="2">
    <citation type="submission" date="2002-07" db="EMBL/GenBank/DDBJ databases">
        <title>Oryza sativa nipponbare(GA3) genomic DNA, chromosome 9, BAC clone:OJ1344_B01.</title>
        <authorList>
            <person name="Sasaki T."/>
            <person name="Matsumoto T."/>
            <person name="Hattori M."/>
            <person name="Sakaki Y."/>
            <person name="Katayose Y."/>
        </authorList>
    </citation>
    <scope>NUCLEOTIDE SEQUENCE</scope>
</reference>
<gene>
    <name evidence="3" type="ORF">OJ1344_B01.6</name>
    <name evidence="2" type="ORF">P0556H01.22</name>
</gene>
<reference evidence="4" key="4">
    <citation type="journal article" date="2008" name="Nucleic Acids Res.">
        <title>The rice annotation project database (RAP-DB): 2008 update.</title>
        <authorList>
            <consortium name="The rice annotation project (RAP)"/>
        </authorList>
    </citation>
    <scope>GENOME REANNOTATION</scope>
    <source>
        <strain evidence="4">cv. Nipponbare</strain>
    </source>
</reference>
<name>Q69P99_ORYSJ</name>
<evidence type="ECO:0000313" key="3">
    <source>
        <dbReference type="EMBL" id="BAD36135.1"/>
    </source>
</evidence>
<dbReference type="Pfam" id="PF03578">
    <property type="entry name" value="HGWP"/>
    <property type="match status" value="1"/>
</dbReference>
<keyword evidence="1" id="KW-0812">Transmembrane</keyword>
<organism evidence="3 4">
    <name type="scientific">Oryza sativa subsp. japonica</name>
    <name type="common">Rice</name>
    <dbReference type="NCBI Taxonomy" id="39947"/>
    <lineage>
        <taxon>Eukaryota</taxon>
        <taxon>Viridiplantae</taxon>
        <taxon>Streptophyta</taxon>
        <taxon>Embryophyta</taxon>
        <taxon>Tracheophyta</taxon>
        <taxon>Spermatophyta</taxon>
        <taxon>Magnoliopsida</taxon>
        <taxon>Liliopsida</taxon>
        <taxon>Poales</taxon>
        <taxon>Poaceae</taxon>
        <taxon>BOP clade</taxon>
        <taxon>Oryzoideae</taxon>
        <taxon>Oryzeae</taxon>
        <taxon>Oryzinae</taxon>
        <taxon>Oryza</taxon>
        <taxon>Oryza sativa</taxon>
    </lineage>
</organism>
<dbReference type="EMBL" id="AP005424">
    <property type="protein sequence ID" value="BAD36077.1"/>
    <property type="molecule type" value="Genomic_DNA"/>
</dbReference>
<proteinExistence type="predicted"/>
<keyword evidence="1" id="KW-0472">Membrane</keyword>
<keyword evidence="1" id="KW-1133">Transmembrane helix</keyword>
<dbReference type="Proteomes" id="UP000000763">
    <property type="component" value="Chromosome 9"/>
</dbReference>
<reference evidence="4" key="3">
    <citation type="journal article" date="2005" name="Nature">
        <title>The map-based sequence of the rice genome.</title>
        <authorList>
            <consortium name="International rice genome sequencing project (IRGSP)"/>
            <person name="Matsumoto T."/>
            <person name="Wu J."/>
            <person name="Kanamori H."/>
            <person name="Katayose Y."/>
            <person name="Fujisawa M."/>
            <person name="Namiki N."/>
            <person name="Mizuno H."/>
            <person name="Yamamoto K."/>
            <person name="Antonio B.A."/>
            <person name="Baba T."/>
            <person name="Sakata K."/>
            <person name="Nagamura Y."/>
            <person name="Aoki H."/>
            <person name="Arikawa K."/>
            <person name="Arita K."/>
            <person name="Bito T."/>
            <person name="Chiden Y."/>
            <person name="Fujitsuka N."/>
            <person name="Fukunaka R."/>
            <person name="Hamada M."/>
            <person name="Harada C."/>
            <person name="Hayashi A."/>
            <person name="Hijishita S."/>
            <person name="Honda M."/>
            <person name="Hosokawa S."/>
            <person name="Ichikawa Y."/>
            <person name="Idonuma A."/>
            <person name="Iijima M."/>
            <person name="Ikeda M."/>
            <person name="Ikeno M."/>
            <person name="Ito K."/>
            <person name="Ito S."/>
            <person name="Ito T."/>
            <person name="Ito Y."/>
            <person name="Ito Y."/>
            <person name="Iwabuchi A."/>
            <person name="Kamiya K."/>
            <person name="Karasawa W."/>
            <person name="Kurita K."/>
            <person name="Katagiri S."/>
            <person name="Kikuta A."/>
            <person name="Kobayashi H."/>
            <person name="Kobayashi N."/>
            <person name="Machita K."/>
            <person name="Maehara T."/>
            <person name="Masukawa M."/>
            <person name="Mizubayashi T."/>
            <person name="Mukai Y."/>
            <person name="Nagasaki H."/>
            <person name="Nagata Y."/>
            <person name="Naito S."/>
            <person name="Nakashima M."/>
            <person name="Nakama Y."/>
            <person name="Nakamichi Y."/>
            <person name="Nakamura M."/>
            <person name="Meguro A."/>
            <person name="Negishi M."/>
            <person name="Ohta I."/>
            <person name="Ohta T."/>
            <person name="Okamoto M."/>
            <person name="Ono N."/>
            <person name="Saji S."/>
            <person name="Sakaguchi M."/>
            <person name="Sakai K."/>
            <person name="Shibata M."/>
            <person name="Shimokawa T."/>
            <person name="Song J."/>
            <person name="Takazaki Y."/>
            <person name="Terasawa K."/>
            <person name="Tsugane M."/>
            <person name="Tsuji K."/>
            <person name="Ueda S."/>
            <person name="Waki K."/>
            <person name="Yamagata H."/>
            <person name="Yamamoto M."/>
            <person name="Yamamoto S."/>
            <person name="Yamane H."/>
            <person name="Yoshiki S."/>
            <person name="Yoshihara R."/>
            <person name="Yukawa K."/>
            <person name="Zhong H."/>
            <person name="Yano M."/>
            <person name="Yuan Q."/>
            <person name="Ouyang S."/>
            <person name="Liu J."/>
            <person name="Jones K.M."/>
            <person name="Gansberger K."/>
            <person name="Moffat K."/>
            <person name="Hill J."/>
            <person name="Bera J."/>
            <person name="Fadrosh D."/>
            <person name="Jin S."/>
            <person name="Johri S."/>
            <person name="Kim M."/>
            <person name="Overton L."/>
            <person name="Reardon M."/>
            <person name="Tsitrin T."/>
            <person name="Vuong H."/>
            <person name="Weaver B."/>
            <person name="Ciecko A."/>
            <person name="Tallon L."/>
            <person name="Jackson J."/>
            <person name="Pai G."/>
            <person name="Aken S.V."/>
            <person name="Utterback T."/>
            <person name="Reidmuller S."/>
            <person name="Feldblyum T."/>
            <person name="Hsiao J."/>
            <person name="Zismann V."/>
            <person name="Iobst S."/>
            <person name="de Vazeille A.R."/>
            <person name="Buell C.R."/>
            <person name="Ying K."/>
            <person name="Li Y."/>
            <person name="Lu T."/>
            <person name="Huang Y."/>
            <person name="Zhao Q."/>
            <person name="Feng Q."/>
            <person name="Zhang L."/>
            <person name="Zhu J."/>
            <person name="Weng Q."/>
            <person name="Mu J."/>
            <person name="Lu Y."/>
            <person name="Fan D."/>
            <person name="Liu Y."/>
            <person name="Guan J."/>
            <person name="Zhang Y."/>
            <person name="Yu S."/>
            <person name="Liu X."/>
            <person name="Zhang Y."/>
            <person name="Hong G."/>
            <person name="Han B."/>
            <person name="Choisne N."/>
            <person name="Demange N."/>
            <person name="Orjeda G."/>
            <person name="Samain S."/>
            <person name="Cattolico L."/>
            <person name="Pelletier E."/>
            <person name="Couloux A."/>
            <person name="Segurens B."/>
            <person name="Wincker P."/>
            <person name="D'Hont A."/>
            <person name="Scarpelli C."/>
            <person name="Weissenbach J."/>
            <person name="Salanoubat M."/>
            <person name="Quetier F."/>
            <person name="Yu Y."/>
            <person name="Kim H.R."/>
            <person name="Rambo T."/>
            <person name="Currie J."/>
            <person name="Collura K."/>
            <person name="Luo M."/>
            <person name="Yang T."/>
            <person name="Ammiraju J.S.S."/>
            <person name="Engler F."/>
            <person name="Soderlund C."/>
            <person name="Wing R.A."/>
            <person name="Palmer L.E."/>
            <person name="de la Bastide M."/>
            <person name="Spiegel L."/>
            <person name="Nascimento L."/>
            <person name="Zutavern T."/>
            <person name="O'Shaughnessy A."/>
            <person name="Dike S."/>
            <person name="Dedhia N."/>
            <person name="Preston R."/>
            <person name="Balija V."/>
            <person name="McCombie W.R."/>
            <person name="Chow T."/>
            <person name="Chen H."/>
            <person name="Chung M."/>
            <person name="Chen C."/>
            <person name="Shaw J."/>
            <person name="Wu H."/>
            <person name="Hsiao K."/>
            <person name="Chao Y."/>
            <person name="Chu M."/>
            <person name="Cheng C."/>
            <person name="Hour A."/>
            <person name="Lee P."/>
            <person name="Lin S."/>
            <person name="Lin Y."/>
            <person name="Liou J."/>
            <person name="Liu S."/>
            <person name="Hsing Y."/>
            <person name="Raghuvanshi S."/>
            <person name="Mohanty A."/>
            <person name="Bharti A.K."/>
            <person name="Gaur A."/>
            <person name="Gupta V."/>
            <person name="Kumar D."/>
            <person name="Ravi V."/>
            <person name="Vij S."/>
            <person name="Kapur A."/>
            <person name="Khurana P."/>
            <person name="Khurana P."/>
            <person name="Khurana J.P."/>
            <person name="Tyagi A.K."/>
            <person name="Gaikwad K."/>
            <person name="Singh A."/>
            <person name="Dalal V."/>
            <person name="Srivastava S."/>
            <person name="Dixit A."/>
            <person name="Pal A.K."/>
            <person name="Ghazi I.A."/>
            <person name="Yadav M."/>
            <person name="Pandit A."/>
            <person name="Bhargava A."/>
            <person name="Sureshbabu K."/>
            <person name="Batra K."/>
            <person name="Sharma T.R."/>
            <person name="Mohapatra T."/>
            <person name="Singh N.K."/>
            <person name="Messing J."/>
            <person name="Nelson A.B."/>
            <person name="Fuks G."/>
            <person name="Kavchok S."/>
            <person name="Keizer G."/>
            <person name="Linton E."/>
            <person name="Llaca V."/>
            <person name="Song R."/>
            <person name="Tanyolac B."/>
            <person name="Young S."/>
            <person name="Ho-Il K."/>
            <person name="Hahn J.H."/>
            <person name="Sangsakoo G."/>
            <person name="Vanavichit A."/>
            <person name="de Mattos Luiz.A.T."/>
            <person name="Zimmer P.D."/>
            <person name="Malone G."/>
            <person name="Dellagostin O."/>
            <person name="de Oliveira A.C."/>
            <person name="Bevan M."/>
            <person name="Bancroft I."/>
            <person name="Minx P."/>
            <person name="Cordum H."/>
            <person name="Wilson R."/>
            <person name="Cheng Z."/>
            <person name="Jin W."/>
            <person name="Jiang J."/>
            <person name="Leong S.A."/>
            <person name="Iwama H."/>
            <person name="Gojobori T."/>
            <person name="Itoh T."/>
            <person name="Niimura Y."/>
            <person name="Fujii Y."/>
            <person name="Habara T."/>
            <person name="Sakai H."/>
            <person name="Sato Y."/>
            <person name="Wilson G."/>
            <person name="Kumar K."/>
            <person name="McCouch S."/>
            <person name="Juretic N."/>
            <person name="Hoen D."/>
            <person name="Wright S."/>
            <person name="Bruskiewich R."/>
            <person name="Bureau T."/>
            <person name="Miyao A."/>
            <person name="Hirochika H."/>
            <person name="Nishikawa T."/>
            <person name="Kadowaki K."/>
            <person name="Sugiura M."/>
            <person name="Burr B."/>
            <person name="Sasaki T."/>
        </authorList>
    </citation>
    <scope>NUCLEOTIDE SEQUENCE [LARGE SCALE GENOMIC DNA]</scope>
    <source>
        <strain evidence="4">cv. Nipponbare</strain>
    </source>
</reference>